<evidence type="ECO:0000256" key="3">
    <source>
        <dbReference type="ARBA" id="ARBA00022475"/>
    </source>
</evidence>
<dbReference type="GO" id="GO:0008324">
    <property type="term" value="F:monoatomic cation transmembrane transporter activity"/>
    <property type="evidence" value="ECO:0007669"/>
    <property type="project" value="InterPro"/>
</dbReference>
<dbReference type="PANTHER" id="PTHR34584:SF1">
    <property type="entry name" value="NA(+)_H(+) ANTIPORTER SUBUNIT E1"/>
    <property type="match status" value="1"/>
</dbReference>
<comment type="caution">
    <text evidence="8">The sequence shown here is derived from an EMBL/GenBank/DDBJ whole genome shotgun (WGS) entry which is preliminary data.</text>
</comment>
<protein>
    <submittedName>
        <fullName evidence="8">Na+/H+ antiporter subunit E</fullName>
    </submittedName>
</protein>
<accession>A0A370KKF2</accession>
<dbReference type="AlphaFoldDB" id="A0A370KKF2"/>
<dbReference type="NCBIfam" id="NF006520">
    <property type="entry name" value="PRK08965.1-4"/>
    <property type="match status" value="1"/>
</dbReference>
<evidence type="ECO:0000256" key="7">
    <source>
        <dbReference type="SAM" id="Phobius"/>
    </source>
</evidence>
<dbReference type="PANTHER" id="PTHR34584">
    <property type="entry name" value="NA(+)/H(+) ANTIPORTER SUBUNIT E1"/>
    <property type="match status" value="1"/>
</dbReference>
<dbReference type="PIRSF" id="PIRSF019239">
    <property type="entry name" value="MrpE"/>
    <property type="match status" value="1"/>
</dbReference>
<dbReference type="InterPro" id="IPR002758">
    <property type="entry name" value="Cation_antiport_E"/>
</dbReference>
<name>A0A370KKF2_9HYPH</name>
<evidence type="ECO:0000313" key="8">
    <source>
        <dbReference type="EMBL" id="RDJ07909.1"/>
    </source>
</evidence>
<evidence type="ECO:0000256" key="6">
    <source>
        <dbReference type="ARBA" id="ARBA00023136"/>
    </source>
</evidence>
<feature type="transmembrane region" description="Helical" evidence="7">
    <location>
        <begin position="12"/>
        <end position="39"/>
    </location>
</feature>
<gene>
    <name evidence="8" type="ORF">B5K06_21480</name>
</gene>
<comment type="similarity">
    <text evidence="2">Belongs to the CPA3 antiporters (TC 2.A.63) subunit E family.</text>
</comment>
<dbReference type="GO" id="GO:0005886">
    <property type="term" value="C:plasma membrane"/>
    <property type="evidence" value="ECO:0007669"/>
    <property type="project" value="UniProtKB-SubCell"/>
</dbReference>
<evidence type="ECO:0000313" key="9">
    <source>
        <dbReference type="Proteomes" id="UP000254939"/>
    </source>
</evidence>
<keyword evidence="5 7" id="KW-1133">Transmembrane helix</keyword>
<sequence>MFPYPVLTVCLVLMWLLLNGFSIGQLVLGILVAVFASWGMASLRTEKPALVKWYLLPKLFFRVLVDIVKSNLSVSWIILRRGRRHDPGFLTIELEVRNRFALALLAIILTSTPGSAWLEYDSNDNTVLLHVLDIQNEAVWRDTVKNRYEKLLMEIFA</sequence>
<dbReference type="RefSeq" id="WP_114714660.1">
    <property type="nucleotide sequence ID" value="NZ_KZ857264.1"/>
</dbReference>
<evidence type="ECO:0000256" key="4">
    <source>
        <dbReference type="ARBA" id="ARBA00022692"/>
    </source>
</evidence>
<dbReference type="Pfam" id="PF01899">
    <property type="entry name" value="MNHE"/>
    <property type="match status" value="1"/>
</dbReference>
<dbReference type="EMBL" id="NAAC01000022">
    <property type="protein sequence ID" value="RDJ07909.1"/>
    <property type="molecule type" value="Genomic_DNA"/>
</dbReference>
<proteinExistence type="inferred from homology"/>
<reference evidence="8 9" key="1">
    <citation type="submission" date="2017-03" db="EMBL/GenBank/DDBJ databases">
        <title>Genome analysis of Rhizobial strains effectives or ineffectives for nitrogen fixation isolated from bean seeds.</title>
        <authorList>
            <person name="Peralta H."/>
            <person name="Aguilar-Vera A."/>
            <person name="Mora Y."/>
            <person name="Vargas-Lagunas C."/>
            <person name="Girard L."/>
            <person name="Mora J."/>
        </authorList>
    </citation>
    <scope>NUCLEOTIDE SEQUENCE [LARGE SCALE GENOMIC DNA]</scope>
    <source>
        <strain evidence="8 9">CCGM3</strain>
    </source>
</reference>
<evidence type="ECO:0000256" key="2">
    <source>
        <dbReference type="ARBA" id="ARBA00006228"/>
    </source>
</evidence>
<dbReference type="Proteomes" id="UP000254939">
    <property type="component" value="Unassembled WGS sequence"/>
</dbReference>
<keyword evidence="4 7" id="KW-0812">Transmembrane</keyword>
<organism evidence="8 9">
    <name type="scientific">Rhizobium grahamii</name>
    <dbReference type="NCBI Taxonomy" id="1120045"/>
    <lineage>
        <taxon>Bacteria</taxon>
        <taxon>Pseudomonadati</taxon>
        <taxon>Pseudomonadota</taxon>
        <taxon>Alphaproteobacteria</taxon>
        <taxon>Hyphomicrobiales</taxon>
        <taxon>Rhizobiaceae</taxon>
        <taxon>Rhizobium/Agrobacterium group</taxon>
        <taxon>Rhizobium</taxon>
    </lineage>
</organism>
<comment type="subcellular location">
    <subcellularLocation>
        <location evidence="1">Cell membrane</location>
        <topology evidence="1">Multi-pass membrane protein</topology>
    </subcellularLocation>
</comment>
<evidence type="ECO:0000256" key="5">
    <source>
        <dbReference type="ARBA" id="ARBA00022989"/>
    </source>
</evidence>
<dbReference type="OrthoDB" id="9807187at2"/>
<evidence type="ECO:0000256" key="1">
    <source>
        <dbReference type="ARBA" id="ARBA00004651"/>
    </source>
</evidence>
<keyword evidence="6 7" id="KW-0472">Membrane</keyword>
<keyword evidence="3" id="KW-1003">Cell membrane</keyword>